<keyword evidence="2 3" id="KW-0378">Hydrolase</keyword>
<dbReference type="AlphaFoldDB" id="A0A9D1GU20"/>
<evidence type="ECO:0000313" key="6">
    <source>
        <dbReference type="Proteomes" id="UP000824136"/>
    </source>
</evidence>
<evidence type="ECO:0000256" key="3">
    <source>
        <dbReference type="RuleBase" id="RU361235"/>
    </source>
</evidence>
<dbReference type="InterPro" id="IPR002018">
    <property type="entry name" value="CarbesteraseB"/>
</dbReference>
<dbReference type="InterPro" id="IPR019819">
    <property type="entry name" value="Carboxylesterase_B_CS"/>
</dbReference>
<reference evidence="5" key="1">
    <citation type="submission" date="2020-10" db="EMBL/GenBank/DDBJ databases">
        <authorList>
            <person name="Gilroy R."/>
        </authorList>
    </citation>
    <scope>NUCLEOTIDE SEQUENCE</scope>
    <source>
        <strain evidence="5">CHK33-4379</strain>
    </source>
</reference>
<dbReference type="GO" id="GO:0016787">
    <property type="term" value="F:hydrolase activity"/>
    <property type="evidence" value="ECO:0007669"/>
    <property type="project" value="UniProtKB-KW"/>
</dbReference>
<proteinExistence type="inferred from homology"/>
<dbReference type="SUPFAM" id="SSF53474">
    <property type="entry name" value="alpha/beta-Hydrolases"/>
    <property type="match status" value="1"/>
</dbReference>
<dbReference type="EMBL" id="DVLL01000020">
    <property type="protein sequence ID" value="HIT59102.1"/>
    <property type="molecule type" value="Genomic_DNA"/>
</dbReference>
<organism evidence="5 6">
    <name type="scientific">Candidatus Faeciplasma pullistercoris</name>
    <dbReference type="NCBI Taxonomy" id="2840800"/>
    <lineage>
        <taxon>Bacteria</taxon>
        <taxon>Bacillati</taxon>
        <taxon>Bacillota</taxon>
        <taxon>Clostridia</taxon>
        <taxon>Eubacteriales</taxon>
        <taxon>Oscillospiraceae</taxon>
        <taxon>Oscillospiraceae incertae sedis</taxon>
        <taxon>Candidatus Faeciplasma</taxon>
    </lineage>
</organism>
<dbReference type="EC" id="3.1.1.-" evidence="3"/>
<evidence type="ECO:0000256" key="1">
    <source>
        <dbReference type="ARBA" id="ARBA00005964"/>
    </source>
</evidence>
<dbReference type="InterPro" id="IPR019826">
    <property type="entry name" value="Carboxylesterase_B_AS"/>
</dbReference>
<evidence type="ECO:0000259" key="4">
    <source>
        <dbReference type="Pfam" id="PF00135"/>
    </source>
</evidence>
<dbReference type="Proteomes" id="UP000824136">
    <property type="component" value="Unassembled WGS sequence"/>
</dbReference>
<dbReference type="Gene3D" id="3.40.50.1820">
    <property type="entry name" value="alpha/beta hydrolase"/>
    <property type="match status" value="1"/>
</dbReference>
<name>A0A9D1GU20_9FIRM</name>
<protein>
    <recommendedName>
        <fullName evidence="3">Carboxylic ester hydrolase</fullName>
        <ecNumber evidence="3">3.1.1.-</ecNumber>
    </recommendedName>
</protein>
<dbReference type="InterPro" id="IPR029058">
    <property type="entry name" value="AB_hydrolase_fold"/>
</dbReference>
<feature type="domain" description="Carboxylesterase type B" evidence="4">
    <location>
        <begin position="7"/>
        <end position="345"/>
    </location>
</feature>
<dbReference type="Pfam" id="PF00135">
    <property type="entry name" value="COesterase"/>
    <property type="match status" value="2"/>
</dbReference>
<dbReference type="PROSITE" id="PS00941">
    <property type="entry name" value="CARBOXYLESTERASE_B_2"/>
    <property type="match status" value="1"/>
</dbReference>
<gene>
    <name evidence="5" type="ORF">IAC39_05290</name>
</gene>
<evidence type="ECO:0000256" key="2">
    <source>
        <dbReference type="ARBA" id="ARBA00022801"/>
    </source>
</evidence>
<dbReference type="PROSITE" id="PS00122">
    <property type="entry name" value="CARBOXYLESTERASE_B_1"/>
    <property type="match status" value="1"/>
</dbReference>
<dbReference type="InterPro" id="IPR050309">
    <property type="entry name" value="Type-B_Carboxylest/Lipase"/>
</dbReference>
<evidence type="ECO:0000313" key="5">
    <source>
        <dbReference type="EMBL" id="HIT59102.1"/>
    </source>
</evidence>
<reference evidence="5" key="2">
    <citation type="journal article" date="2021" name="PeerJ">
        <title>Extensive microbial diversity within the chicken gut microbiome revealed by metagenomics and culture.</title>
        <authorList>
            <person name="Gilroy R."/>
            <person name="Ravi A."/>
            <person name="Getino M."/>
            <person name="Pursley I."/>
            <person name="Horton D.L."/>
            <person name="Alikhan N.F."/>
            <person name="Baker D."/>
            <person name="Gharbi K."/>
            <person name="Hall N."/>
            <person name="Watson M."/>
            <person name="Adriaenssens E.M."/>
            <person name="Foster-Nyarko E."/>
            <person name="Jarju S."/>
            <person name="Secka A."/>
            <person name="Antonio M."/>
            <person name="Oren A."/>
            <person name="Chaudhuri R.R."/>
            <person name="La Ragione R."/>
            <person name="Hildebrand F."/>
            <person name="Pallen M.J."/>
        </authorList>
    </citation>
    <scope>NUCLEOTIDE SEQUENCE</scope>
    <source>
        <strain evidence="5">CHK33-4379</strain>
    </source>
</reference>
<accession>A0A9D1GU20</accession>
<sequence>MLRTAITENGKVRGIAAADPRITAFKGIPFAAPPTGKNRWRAPQPCQSWDGVMDCARFKPISMQDTPGLGDGLYDREWHVDPNVPMSEDCLYLNVWTPAKSADEKLPVFVWYFGGGLQWGYPLEMEFDGERMARRGIIVVTVNYRLGVFGFLAHPQLTAEQPDAPTNFGSLDQQAGLRWVVRNIAAFGGDPQNITIGGQSAGGGSVMSQITCPDNFGLIKRAIVQSGMIRSPYMQDNFGKPTPLSEVEKRGEKFFCEYLGVRTLEEARKLDPFFIRDKYGEYAASNPRFFTNRDDKFAFGDPIKLCAQGKSANIQIMAGNTVDEFRSVIRADSREELEKKAAEYFGEDAKRFLAIDEVYSGEEGFYGDVSGIECTCKALFLKYREIGNDFDCYYYTFNPDIPGDDHPGSFHSSELWFMFETLAKCSRPFVGRHYDLARQMCNYWCNFIRSGDPNGPDADGTPMPRWEAYTKDSRCGMSFVSEGCVPVNKDTELVSFLVDEVAKKLSE</sequence>
<dbReference type="PANTHER" id="PTHR11559">
    <property type="entry name" value="CARBOXYLESTERASE"/>
    <property type="match status" value="1"/>
</dbReference>
<comment type="caution">
    <text evidence="5">The sequence shown here is derived from an EMBL/GenBank/DDBJ whole genome shotgun (WGS) entry which is preliminary data.</text>
</comment>
<comment type="similarity">
    <text evidence="1 3">Belongs to the type-B carboxylesterase/lipase family.</text>
</comment>
<feature type="domain" description="Carboxylesterase type B" evidence="4">
    <location>
        <begin position="391"/>
        <end position="484"/>
    </location>
</feature>